<keyword evidence="2" id="KW-1185">Reference proteome</keyword>
<evidence type="ECO:0000313" key="1">
    <source>
        <dbReference type="EMBL" id="GGA84223.1"/>
    </source>
</evidence>
<proteinExistence type="predicted"/>
<evidence type="ECO:0000313" key="2">
    <source>
        <dbReference type="Proteomes" id="UP000619743"/>
    </source>
</evidence>
<name>A0A8J2U7S8_9GAMM</name>
<dbReference type="RefSeq" id="WP_143824569.1">
    <property type="nucleotide sequence ID" value="NZ_BMDX01000016.1"/>
</dbReference>
<dbReference type="EMBL" id="BMDX01000016">
    <property type="protein sequence ID" value="GGA84223.1"/>
    <property type="molecule type" value="Genomic_DNA"/>
</dbReference>
<organism evidence="1 2">
    <name type="scientific">Neiella marina</name>
    <dbReference type="NCBI Taxonomy" id="508461"/>
    <lineage>
        <taxon>Bacteria</taxon>
        <taxon>Pseudomonadati</taxon>
        <taxon>Pseudomonadota</taxon>
        <taxon>Gammaproteobacteria</taxon>
        <taxon>Alteromonadales</taxon>
        <taxon>Echinimonadaceae</taxon>
        <taxon>Neiella</taxon>
    </lineage>
</organism>
<protein>
    <submittedName>
        <fullName evidence="1">Uncharacterized protein</fullName>
    </submittedName>
</protein>
<accession>A0A8J2U7S8</accession>
<reference evidence="2" key="1">
    <citation type="journal article" date="2019" name="Int. J. Syst. Evol. Microbiol.">
        <title>The Global Catalogue of Microorganisms (GCM) 10K type strain sequencing project: providing services to taxonomists for standard genome sequencing and annotation.</title>
        <authorList>
            <consortium name="The Broad Institute Genomics Platform"/>
            <consortium name="The Broad Institute Genome Sequencing Center for Infectious Disease"/>
            <person name="Wu L."/>
            <person name="Ma J."/>
        </authorList>
    </citation>
    <scope>NUCLEOTIDE SEQUENCE [LARGE SCALE GENOMIC DNA]</scope>
    <source>
        <strain evidence="2">CGMCC 1.10130</strain>
    </source>
</reference>
<dbReference type="OrthoDB" id="2938920at2"/>
<dbReference type="Proteomes" id="UP000619743">
    <property type="component" value="Unassembled WGS sequence"/>
</dbReference>
<dbReference type="AlphaFoldDB" id="A0A8J2U7S8"/>
<sequence>MEKAKTETTTKNLVFSSVGDKSNVKQWLEGERNFDLFVCYYGDNECAVKEQADYYLERKGGKFPNLKHVFDHHREIFDRYDAIYVSDDDIGITTAEINQLFSIRQEFDLWVLQPAFSLFGKISHSITKRQPTNYIRYTNFLEVTCPLFRTDKLTEFLDVYDPNLIGYGVDWWFLHTLGYNLDKRVAIVDAISCLNPRDDVKGGTREIASLQSNHKRMKEWDRVSDTYDIKEWPKQTLGVVKLPLAQQLQAIRQWWPEYYQIKIINRIKRKLNLG</sequence>
<comment type="caution">
    <text evidence="1">The sequence shown here is derived from an EMBL/GenBank/DDBJ whole genome shotgun (WGS) entry which is preliminary data.</text>
</comment>
<gene>
    <name evidence="1" type="ORF">GCM10011369_27800</name>
</gene>